<dbReference type="PATRIC" id="fig|146537.3.peg.5763"/>
<proteinExistence type="predicted"/>
<protein>
    <submittedName>
        <fullName evidence="1">Uncharacterized protein</fullName>
    </submittedName>
</protein>
<evidence type="ECO:0000313" key="2">
    <source>
        <dbReference type="Proteomes" id="UP000053859"/>
    </source>
</evidence>
<name>A0A0K8PSA5_STRAJ</name>
<sequence length="71" mass="7823">MKASCSAVACLSGRLRAEFRLRENTGTHCTPRVLAEEVVLHALGSLVYEPDPLQMADAGEWRLKSKARLLV</sequence>
<keyword evidence="2" id="KW-1185">Reference proteome</keyword>
<organism evidence="1 2">
    <name type="scientific">Streptomyces azureus</name>
    <dbReference type="NCBI Taxonomy" id="146537"/>
    <lineage>
        <taxon>Bacteria</taxon>
        <taxon>Bacillati</taxon>
        <taxon>Actinomycetota</taxon>
        <taxon>Actinomycetes</taxon>
        <taxon>Kitasatosporales</taxon>
        <taxon>Streptomycetaceae</taxon>
        <taxon>Streptomyces</taxon>
    </lineage>
</organism>
<dbReference type="EMBL" id="DF968346">
    <property type="protein sequence ID" value="GAP50613.1"/>
    <property type="molecule type" value="Genomic_DNA"/>
</dbReference>
<evidence type="ECO:0000313" key="1">
    <source>
        <dbReference type="EMBL" id="GAP50613.1"/>
    </source>
</evidence>
<dbReference type="AlphaFoldDB" id="A0A0K8PSA5"/>
<gene>
    <name evidence="1" type="ORF">SAZU_5471</name>
</gene>
<reference evidence="1" key="1">
    <citation type="journal article" date="2015" name="Genome Announc.">
        <title>Draft Genome Sequence of Thiostrepton-Producing Streptomyces azureus ATCC 14921.</title>
        <authorList>
            <person name="Sakihara K."/>
            <person name="Maeda J."/>
            <person name="Tashiro K."/>
            <person name="Fujino Y."/>
            <person name="Kuhara S."/>
            <person name="Ohshima T."/>
            <person name="Ogata S."/>
            <person name="Doi K."/>
        </authorList>
    </citation>
    <scope>NUCLEOTIDE SEQUENCE [LARGE SCALE GENOMIC DNA]</scope>
    <source>
        <strain evidence="1">ATCC14921</strain>
    </source>
</reference>
<dbReference type="Proteomes" id="UP000053859">
    <property type="component" value="Unassembled WGS sequence"/>
</dbReference>
<accession>A0A0K8PSA5</accession>